<reference evidence="1" key="1">
    <citation type="journal article" date="2022" name="bioRxiv">
        <title>Population genetic analysis of Ophidiomyces ophidiicola, the causative agent of snake fungal disease, indicates recent introductions to the USA.</title>
        <authorList>
            <person name="Ladner J.T."/>
            <person name="Palmer J.M."/>
            <person name="Ettinger C.L."/>
            <person name="Stajich J.E."/>
            <person name="Farrell T.M."/>
            <person name="Glorioso B.M."/>
            <person name="Lawson B."/>
            <person name="Price S.J."/>
            <person name="Stengle A.G."/>
            <person name="Grear D.A."/>
            <person name="Lorch J.M."/>
        </authorList>
    </citation>
    <scope>NUCLEOTIDE SEQUENCE</scope>
    <source>
        <strain evidence="1">NWHC 24266-5</strain>
    </source>
</reference>
<name>A0ACB8V3G9_9EURO</name>
<accession>A0ACB8V3G9</accession>
<sequence length="3933" mass="435662">MVSRKISPVEKRAEPIAIIGTACRFPGSLDSPSKLWEFLCSPHDVLTDIPKERFNGDTFYHPNGMHHGTSNVKQSYLLKEDPRAFDAGFFNIPPVEAHSIDPQHRLILEIVYESLEAAGLSIEGLNGSHTGVYVGLMSNDYTDHLQRDMDTLPTYTATGNARSIISNRISYFFNWHGPCMTIDTACSSSLVAVHQAVQLLRSGESDLAIAAGSNLILMPGQYITESKLKMLSPGSRSRMWDIDADGYARGEGVAAVVLKTLSRALEDGDHIECIIRESGINQDGRTKGITMPNELAQMELITQTYTKIGLDPQCKNDRCQYFEAHGTGTKAGDAHEAEAISKAFFGPEGKSGDKGDVLYVGSLKTVIGHAEGAAGVAGLIKASLAVQHGVIPPNMSFDTLSPDVEPFYGNLKIATVATPWPEIIGPRRASINSFGFGGTNSHVIIENFIPQTKESESETIFTPFVFSAATDQALHRMLSSFSSHLKHNPSINLRDLSYTLYARRSELAVKMAFGALSVSQLVSAIDAHLEASRNTDGPAIVAGTRPASSSPRILGIFTGQGAQWARMGHQLVLKSEYAKRFIQDLDHTIQKLPKQFRPTWSIIEELSADPSTCRLGEAAISQPLCTAVQLLLVDILNAAGVRFSAIIGHSSGEIAAAHAAGLLSRDDAMKIAFYRGHFASQAGARHRGAMMAVRTSYTDAQDLCDSDAFQGRICVAACNSSSSVTLSGDSDAVEEARLIFEDENKFARLLKVDVAYHSNHMIPCGTEYVAALQALDICPTSIGSECAWFSTTYNGKRMSICDELKAKYWKDNMVNPVLFVQALEAAATSMGPFSLAIEIGPHPALKSPVVQTMQEIYDHKLPYVCPLNRGFEDITTFANAIGLLWTHTSPSIIDFNSIEDLLSGNKFIRPLKGLPSYPWDHNRVYWHESRLSRAYRLRSDKPNQLLGNIVPDGVKGVLRWRNILKPSEVPWVRGHKLQSQMVFPAAGYISAAIEAALALMSGSTARLIEISELNIRRPLIFDDDDSGVETLFTLSSIEDHGGNLTASFSFHAFINQDSDSLSNLATGNIVAVANADISGKSREGEPPNLIPVHKDQFYKSLDDLGYGYSGSFRSLNSMKRKLNFASATIAVPQCEAHEYLLIHPAVLDVALQAVFLAYWWPNDGSLEQLYIPTSINTIRISIPLCQESMIAGVELAVESHITNNPLEISGIQGDVDIFGGDSESVAIQIEGVNIVSFSDGSPLYDRQILSEHIWGPAFPDAELPVTSRPTVDDYELAWCLERVSAYYMRKIDDEIKTEEYDVIEWHYKSLLKFFKCVLSDTEKGSQPYIKREWLSDTWEEISAIFERYPDSIELKLCRAAGENLVSSIRGETNILQHLLEENTLGKYYMDALGLKENTEYLAKIVSQITHRYPHMNILEVGAGTGGATKSILSHIKQAFLSYTFTDVSPAFFEAAKDIFVNYANKTIVFKVLDLEKDVLEQGFAEHSYDILVASLVLHATSSLQKTMENVRRLLRPGGYLIILEITNNDSIRIAFAVGGLPGWWLGQSDNRLLSPCVSAVEWHTILLKAGFSGVDTITPETDVLPNPVSVFVSQAVNDKVNLLRQPLLYPDRSLRSEDWDLVIIGGKTMRTINLIREVRQLLFPWGVPIQQFLSLYDVDSTQVSSTSFVLSVTELDCPIFKDFDEVKFECLKKLLDYRRTVLWVTQGCRAEEPFMNMTVGLGRTVALEAPNLRLQFLDLQSSSKPNGTVLVESLLRLHFTPNDILWSFEQELAYEEGKLKIPRVIPNKAQNDRYNASKRSIFNTIGVHDTPVHLKNISGAFHLVQATCQPAENEVVVKVSHSLSLATPTPFYAIIGVDNSSGRTILCFSNNNGSLIAADCKYSIDCSGAIGQETRLLSLLHIELRIEGILSACNPHTEVLVLNPELNLGKRLRDRAIEIGVSIILLTSNPIIDESSWIPLYPYTTPRSLQASLSKNISTFIDCSDLPTRMGTLVSSCLPESCIQMTMMDTIKRLWTIYQERVECCLNAASNALSLLESKDSICPRVINIEDIINLRKTTDMQVVNWSTGCAVPVKLASIDVQMHFPADKTYVLFGLSGDLGQSLCGWLAAHGARHLVITSRNPNVDPAWLVQIESQGVGIKLYSNDITNRDSLGALIAEIKRTSPPIAGVMHGAMVLDDASFFDMTFESVSKVIKPKVLGSMYLNEFFQDNSLDFFIFFSSLASITGNRGQSNYSASNMYGTSLAFQRRRKGLAGSVLHIGAVMGVGYVMREVTETVLQSIYRAGFRWIPERGFHQCIAEAIVAGRPDSDNNPEIVTGLRVINADEEELTGWMTSSRFQHCVNMDKLGESRTKNGTASLSVKTQLRRSTSEQETLSIIQDAFFAKLQVSLQLQLKDSSVQSQVLTQGADELGIDSLVAIEVRSWFLKELEVDMPVLKILGGASIADLLAFAFEKLPSELTPYLSKPDAEDLHINEVNSRQLNSGDAKDINTSVENPKLSVSQDGLKDICVPTISPKLPISIVNKDLQKQLPLSFGQSRFWFLRHYLEDQTTFNITFSIQLQGHLNVTNLEEAVNVLGARHEALRTCFLSRQNEIPMQGILKISSLHLEKKKINSADQVGNEFEEMKSYIFDIEHGETMRIRLLNLSPTQNYIVMGYHHINMDGISLEVFLAELEMAYTKTPLSKSVFQYSDFCMKQRLDIENGNMTTELNFWKSELSNPLTPLPLLPLSSVARRSPIMKYEHHREDCRISAELAIRIRNFCHKSKGSIFHFYLTVYAVLLFKLLDIEDLCIGMADSNRSEESQRSMGMYLNLLPLRLRLNSQKTFTDAMKDTRRKVFAAIAHSRLPFDILLEELKTPRSTEYNPIFQAFINYRQGVKERRRFGDLQGHGEEYSFGRTSYDITLDILDNAGDEPLIMFLLQKQFYSLDDSKLLARMYCHLLAVAADNPQAVLRGISPFPKEDISKGIAFGLGPVRNSEWPATLAHTIQNIISKRPSTVALNDTLGTHWTYKQMANRVDSIATALLKAGVSARMPVAVFQEASPDWVCSLVAIMKIGAIYVPLDVNIPHSRLNIIIKDSCPAAILSDNATSAMLAEIIVPDNTASLNISQFAFNQPSKSVTISAQAEDAAAILYTSGTTGTPKGVILSHAGLRNRIEFARISTPEIILQHSALGFDLSIYQVLLCLSHGGTLVIAPRIKRGDPLAIVEIIVGEKVSYTAATPSEYLSWVTYASSKFKNAAQWKYAMSCGEQFPNHLIDQFRNIGLSDLRFINAYGPTEITFESNNFEIETLNTQMVTIPVGHTLPNTSVFILDRNLSPVPAGVSGEICISGVGVSLGYLNDDTLSTRKFVSISYNSADFRPIPWSKVYRTGDKGRFNANGLLEVLGRIGGDTQVKLRGIRIELQDIEHAILATAGGKLSEGIVTCSGDPPVLRAHVVFSENSTMASPNDFLRRLLSDLPLPQYMKPASITPIEAIPLTVSGKIDRNAVQKFQHAVAFISDTATELNAMESQLMRIWEEVLLIQSPEAQKIDKNSDFFSIGGNSMHLIEVQDQIRRRFDISLPLFRLFENSTLASMAALVFKLPESGLLAIDWDVETSTSGLSYQPCTKMADSPPRVVILTGATGFLGKKILQELVASISVQTIHCIAVRTKNKLDDFRDSGKVAIHHGDLSRPLFGLSKEVADTIFSQADSIIHNGADVSFLKTYQSLRMSNFISTKELARMALNRRVPFHYISTASIGRLNNSETFEEVSLAQFPPPPGFSDGYLVSKWASEVFLERTSAESDLPIFIHRPSSIIQDDLGDLDIISNILKYSRLTKTVPQADLWDGYVDFVTAAHVSSAIVRAVVNPSTRPDDKHPPIKYIHHSGDFEMPIDQMDAFMKDEDNNGVPFSRLPLKEWIEMAQRQGMGDLVAGYLTSIEHENTKMFFPKIVKSARS</sequence>
<organism evidence="1">
    <name type="scientific">Ophidiomyces ophidiicola</name>
    <dbReference type="NCBI Taxonomy" id="1387563"/>
    <lineage>
        <taxon>Eukaryota</taxon>
        <taxon>Fungi</taxon>
        <taxon>Dikarya</taxon>
        <taxon>Ascomycota</taxon>
        <taxon>Pezizomycotina</taxon>
        <taxon>Eurotiomycetes</taxon>
        <taxon>Eurotiomycetidae</taxon>
        <taxon>Onygenales</taxon>
        <taxon>Onygenaceae</taxon>
        <taxon>Ophidiomyces</taxon>
    </lineage>
</organism>
<gene>
    <name evidence="1" type="ORF">LOY88_000743</name>
</gene>
<proteinExistence type="predicted"/>
<dbReference type="EMBL" id="JALBCA010000008">
    <property type="protein sequence ID" value="KAI2392088.1"/>
    <property type="molecule type" value="Genomic_DNA"/>
</dbReference>
<comment type="caution">
    <text evidence="1">The sequence shown here is derived from an EMBL/GenBank/DDBJ whole genome shotgun (WGS) entry which is preliminary data.</text>
</comment>
<protein>
    <submittedName>
        <fullName evidence="1">Uncharacterized protein</fullName>
    </submittedName>
</protein>
<evidence type="ECO:0000313" key="1">
    <source>
        <dbReference type="EMBL" id="KAI2392088.1"/>
    </source>
</evidence>